<dbReference type="GO" id="GO:0035869">
    <property type="term" value="C:ciliary transition zone"/>
    <property type="evidence" value="ECO:0007669"/>
    <property type="project" value="TreeGrafter"/>
</dbReference>
<protein>
    <submittedName>
        <fullName evidence="2">Coiled-coil and C2 domain-containing protein 2A</fullName>
    </submittedName>
</protein>
<dbReference type="AlphaFoldDB" id="A0A0N0U6R8"/>
<sequence length="812" mass="92988">MVSSIFGLCILIGDSCNLLNEDIDFIKGYAKHVENEKQQDLTLCYAYPVVNKVPEINVLVKETKNLRKQCQETTLVEDGLYASNFPFVYSDIKFPEFNNLKVLEYESKRKFSGKLLEIIILEVKINTSQSDSIEITSVHLLFKKKVICKTSSPFNRKLHKLLIKNSECNNLSIQVHTRSGQSSILPLPLPKRNIENYKTEIDFAIADNFGRIHAGTVICAVTLSTYGENEEESYTSHLYKLSNDPNDPQNNLSLLKLPKSIHKKQVKYFLLEDTALTFGKDSEAITAKKSEREETKYPDIAITEQPAFSLFNISFRNLFQVKYPSESSSGIRRHHTIGKTILSATILRGIEIPIREESALVQPFIEVEWGNTIHATSIAEGSAPIWQQTMYFELPRQNEEHCIKLRLFDQHPVWGQQWIGEARIPLEHHRNYQELERWITLSPLFSPSLLFGYIQASPGQPCTRIYVLIKIDHPSTPKSVESTATNTLLKGIQRCLVTSYKINSIENPKDAARLVMLLQSLPNHYGPITPRQALNIRKVDHYGRAALLAVLLQGFNLETYVLLGSSQISKWTSFVLSISENGIYTLWDTEVGNYCKLDDSHCPLMKVSRLINHSGIWENLQKSVLPHNLKFNVKLNKEWRSIDVTTSTKNDHTVQVLDLSITEEELRQIKKTATDLEQTLKDKIAHWRSTIGLTTIFNRHAITILRNFISKIEPSSEIQLDKRDLKQLYRSYHVHGFILNKRECSIDDLSEHLRATKIYNINDPVEFALVCQIQPYIGRFEPSSTKRSFSLSLHNVIVVDHAESRIIRLLDD</sequence>
<evidence type="ECO:0000313" key="3">
    <source>
        <dbReference type="Proteomes" id="UP000053105"/>
    </source>
</evidence>
<dbReference type="Proteomes" id="UP000053105">
    <property type="component" value="Unassembled WGS sequence"/>
</dbReference>
<dbReference type="Gene3D" id="2.60.40.150">
    <property type="entry name" value="C2 domain"/>
    <property type="match status" value="1"/>
</dbReference>
<dbReference type="InterPro" id="IPR056290">
    <property type="entry name" value="CEPT76/DRC7_peptidase-like_dom"/>
</dbReference>
<reference evidence="2 3" key="1">
    <citation type="submission" date="2015-07" db="EMBL/GenBank/DDBJ databases">
        <title>The genome of Melipona quadrifasciata.</title>
        <authorList>
            <person name="Pan H."/>
            <person name="Kapheim K."/>
        </authorList>
    </citation>
    <scope>NUCLEOTIDE SEQUENCE [LARGE SCALE GENOMIC DNA]</scope>
    <source>
        <strain evidence="2">0111107301</strain>
        <tissue evidence="2">Whole body</tissue>
    </source>
</reference>
<dbReference type="SMART" id="SM00239">
    <property type="entry name" value="C2"/>
    <property type="match status" value="1"/>
</dbReference>
<dbReference type="Pfam" id="PF24656">
    <property type="entry name" value="CEPT76_peptidase"/>
    <property type="match status" value="1"/>
</dbReference>
<dbReference type="GO" id="GO:1904491">
    <property type="term" value="P:protein localization to ciliary transition zone"/>
    <property type="evidence" value="ECO:0007669"/>
    <property type="project" value="TreeGrafter"/>
</dbReference>
<evidence type="ECO:0000259" key="1">
    <source>
        <dbReference type="PROSITE" id="PS50004"/>
    </source>
</evidence>
<dbReference type="Pfam" id="PF00168">
    <property type="entry name" value="C2"/>
    <property type="match status" value="1"/>
</dbReference>
<dbReference type="PANTHER" id="PTHR20837">
    <property type="entry name" value="CENTROSOMAL PROTEIN-RELATED"/>
    <property type="match status" value="1"/>
</dbReference>
<dbReference type="STRING" id="166423.A0A0N0U6R8"/>
<organism evidence="2 3">
    <name type="scientific">Melipona quadrifasciata</name>
    <dbReference type="NCBI Taxonomy" id="166423"/>
    <lineage>
        <taxon>Eukaryota</taxon>
        <taxon>Metazoa</taxon>
        <taxon>Ecdysozoa</taxon>
        <taxon>Arthropoda</taxon>
        <taxon>Hexapoda</taxon>
        <taxon>Insecta</taxon>
        <taxon>Pterygota</taxon>
        <taxon>Neoptera</taxon>
        <taxon>Endopterygota</taxon>
        <taxon>Hymenoptera</taxon>
        <taxon>Apocrita</taxon>
        <taxon>Aculeata</taxon>
        <taxon>Apoidea</taxon>
        <taxon>Anthophila</taxon>
        <taxon>Apidae</taxon>
        <taxon>Melipona</taxon>
    </lineage>
</organism>
<dbReference type="OrthoDB" id="2162143at2759"/>
<name>A0A0N0U6R8_9HYME</name>
<evidence type="ECO:0000313" key="2">
    <source>
        <dbReference type="EMBL" id="KOX77794.1"/>
    </source>
</evidence>
<dbReference type="InterPro" id="IPR035892">
    <property type="entry name" value="C2_domain_sf"/>
</dbReference>
<gene>
    <name evidence="2" type="ORF">WN51_10584</name>
</gene>
<dbReference type="EMBL" id="KQ435728">
    <property type="protein sequence ID" value="KOX77794.1"/>
    <property type="molecule type" value="Genomic_DNA"/>
</dbReference>
<dbReference type="GO" id="GO:1905515">
    <property type="term" value="P:non-motile cilium assembly"/>
    <property type="evidence" value="ECO:0007669"/>
    <property type="project" value="TreeGrafter"/>
</dbReference>
<feature type="domain" description="C2" evidence="1">
    <location>
        <begin position="323"/>
        <end position="439"/>
    </location>
</feature>
<dbReference type="SUPFAM" id="SSF49562">
    <property type="entry name" value="C2 domain (Calcium/lipid-binding domain, CaLB)"/>
    <property type="match status" value="1"/>
</dbReference>
<dbReference type="PROSITE" id="PS50004">
    <property type="entry name" value="C2"/>
    <property type="match status" value="1"/>
</dbReference>
<proteinExistence type="predicted"/>
<keyword evidence="3" id="KW-1185">Reference proteome</keyword>
<dbReference type="InterPro" id="IPR000008">
    <property type="entry name" value="C2_dom"/>
</dbReference>
<dbReference type="CDD" id="cd00030">
    <property type="entry name" value="C2"/>
    <property type="match status" value="1"/>
</dbReference>
<dbReference type="InterPro" id="IPR052434">
    <property type="entry name" value="Tectonic-like_complex_comp"/>
</dbReference>
<accession>A0A0N0U6R8</accession>
<dbReference type="PANTHER" id="PTHR20837:SF0">
    <property type="entry name" value="COILED-COIL AND C2 DOMAIN-CONTAINING PROTEIN 2A"/>
    <property type="match status" value="1"/>
</dbReference>